<keyword evidence="14" id="KW-1185">Reference proteome</keyword>
<dbReference type="CDD" id="cd16833">
    <property type="entry name" value="YfiH"/>
    <property type="match status" value="1"/>
</dbReference>
<keyword evidence="6" id="KW-0479">Metal-binding</keyword>
<dbReference type="InterPro" id="IPR003730">
    <property type="entry name" value="Cu_polyphenol_OxRdtase"/>
</dbReference>
<evidence type="ECO:0000256" key="10">
    <source>
        <dbReference type="ARBA" id="ARBA00048968"/>
    </source>
</evidence>
<dbReference type="EMBL" id="FQXD01000002">
    <property type="protein sequence ID" value="SHG87718.1"/>
    <property type="molecule type" value="Genomic_DNA"/>
</dbReference>
<dbReference type="RefSeq" id="WP_073005248.1">
    <property type="nucleotide sequence ID" value="NZ_FQXD01000002.1"/>
</dbReference>
<name>A0A1M5NDY2_9BACI</name>
<comment type="cofactor">
    <cofactor evidence="2">
        <name>Zn(2+)</name>
        <dbReference type="ChEBI" id="CHEBI:29105"/>
    </cofactor>
</comment>
<evidence type="ECO:0000256" key="8">
    <source>
        <dbReference type="ARBA" id="ARBA00022833"/>
    </source>
</evidence>
<evidence type="ECO:0000256" key="4">
    <source>
        <dbReference type="ARBA" id="ARBA00007353"/>
    </source>
</evidence>
<comment type="catalytic activity">
    <reaction evidence="9">
        <text>adenosine + H2O + H(+) = inosine + NH4(+)</text>
        <dbReference type="Rhea" id="RHEA:24408"/>
        <dbReference type="ChEBI" id="CHEBI:15377"/>
        <dbReference type="ChEBI" id="CHEBI:15378"/>
        <dbReference type="ChEBI" id="CHEBI:16335"/>
        <dbReference type="ChEBI" id="CHEBI:17596"/>
        <dbReference type="ChEBI" id="CHEBI:28938"/>
        <dbReference type="EC" id="3.5.4.4"/>
    </reaction>
    <physiologicalReaction direction="left-to-right" evidence="9">
        <dbReference type="Rhea" id="RHEA:24409"/>
    </physiologicalReaction>
</comment>
<comment type="function">
    <text evidence="3">Purine nucleoside enzyme that catalyzes the phosphorolysis of adenosine and inosine nucleosides, yielding D-ribose 1-phosphate and the respective free bases, adenine and hypoxanthine. Also catalyzes the phosphorolysis of S-methyl-5'-thioadenosine into adenine and S-methyl-5-thio-alpha-D-ribose 1-phosphate. Also has adenosine deaminase activity.</text>
</comment>
<comment type="catalytic activity">
    <reaction evidence="11">
        <text>S-methyl-5'-thioadenosine + phosphate = 5-(methylsulfanyl)-alpha-D-ribose 1-phosphate + adenine</text>
        <dbReference type="Rhea" id="RHEA:11852"/>
        <dbReference type="ChEBI" id="CHEBI:16708"/>
        <dbReference type="ChEBI" id="CHEBI:17509"/>
        <dbReference type="ChEBI" id="CHEBI:43474"/>
        <dbReference type="ChEBI" id="CHEBI:58533"/>
        <dbReference type="EC" id="2.4.2.28"/>
    </reaction>
    <physiologicalReaction direction="left-to-right" evidence="11">
        <dbReference type="Rhea" id="RHEA:11853"/>
    </physiologicalReaction>
</comment>
<evidence type="ECO:0000256" key="12">
    <source>
        <dbReference type="RuleBase" id="RU361274"/>
    </source>
</evidence>
<dbReference type="InterPro" id="IPR011324">
    <property type="entry name" value="Cytotoxic_necrot_fac-like_cat"/>
</dbReference>
<evidence type="ECO:0000256" key="5">
    <source>
        <dbReference type="ARBA" id="ARBA00022679"/>
    </source>
</evidence>
<sequence>MSDVFHSLQTTYLHIEKWQRLNKKIVAGFTTKKAGVSDGSYSSLNVGFHVDDLSKNVLLNRERIARHVQFPLENWVCGEQVHQTNIHFVQPSDKGKGAKNYHSAIKGVDGLITNHSNIMLTAFFADCVPLYFYDPVTSFIGIAHAGWKGTVHQMAKHMVQKLQRYGVEIENLLVTVGPCISKMCYEVDAHVVKQIPTMFKANVVDTKAGNRYFLDLKQLNVDILLQAGVLRNNIDVTNYCTYRDEALFFSHRRDHGKTGRMLGFIGFLPWLHEGRE</sequence>
<dbReference type="Pfam" id="PF02578">
    <property type="entry name" value="Cu-oxidase_4"/>
    <property type="match status" value="1"/>
</dbReference>
<evidence type="ECO:0000256" key="7">
    <source>
        <dbReference type="ARBA" id="ARBA00022801"/>
    </source>
</evidence>
<dbReference type="InterPro" id="IPR038371">
    <property type="entry name" value="Cu_polyphenol_OxRdtase_sf"/>
</dbReference>
<dbReference type="OrthoDB" id="4279at2"/>
<dbReference type="GO" id="GO:0005507">
    <property type="term" value="F:copper ion binding"/>
    <property type="evidence" value="ECO:0007669"/>
    <property type="project" value="TreeGrafter"/>
</dbReference>
<comment type="similarity">
    <text evidence="4 12">Belongs to the purine nucleoside phosphorylase YfiH/LACC1 family.</text>
</comment>
<organism evidence="13 14">
    <name type="scientific">Virgibacillus chiguensis</name>
    <dbReference type="NCBI Taxonomy" id="411959"/>
    <lineage>
        <taxon>Bacteria</taxon>
        <taxon>Bacillati</taxon>
        <taxon>Bacillota</taxon>
        <taxon>Bacilli</taxon>
        <taxon>Bacillales</taxon>
        <taxon>Bacillaceae</taxon>
        <taxon>Virgibacillus</taxon>
    </lineage>
</organism>
<dbReference type="Gene3D" id="3.60.140.10">
    <property type="entry name" value="CNF1/YfiH-like putative cysteine hydrolases"/>
    <property type="match status" value="1"/>
</dbReference>
<keyword evidence="7" id="KW-0378">Hydrolase</keyword>
<keyword evidence="5" id="KW-0808">Transferase</keyword>
<dbReference type="Proteomes" id="UP000184079">
    <property type="component" value="Unassembled WGS sequence"/>
</dbReference>
<comment type="catalytic activity">
    <reaction evidence="1">
        <text>inosine + phosphate = alpha-D-ribose 1-phosphate + hypoxanthine</text>
        <dbReference type="Rhea" id="RHEA:27646"/>
        <dbReference type="ChEBI" id="CHEBI:17368"/>
        <dbReference type="ChEBI" id="CHEBI:17596"/>
        <dbReference type="ChEBI" id="CHEBI:43474"/>
        <dbReference type="ChEBI" id="CHEBI:57720"/>
        <dbReference type="EC" id="2.4.2.1"/>
    </reaction>
    <physiologicalReaction direction="left-to-right" evidence="1">
        <dbReference type="Rhea" id="RHEA:27647"/>
    </physiologicalReaction>
</comment>
<evidence type="ECO:0000256" key="1">
    <source>
        <dbReference type="ARBA" id="ARBA00000553"/>
    </source>
</evidence>
<evidence type="ECO:0000256" key="3">
    <source>
        <dbReference type="ARBA" id="ARBA00003215"/>
    </source>
</evidence>
<proteinExistence type="inferred from homology"/>
<dbReference type="NCBIfam" id="TIGR00726">
    <property type="entry name" value="peptidoglycan editing factor PgeF"/>
    <property type="match status" value="1"/>
</dbReference>
<evidence type="ECO:0000256" key="6">
    <source>
        <dbReference type="ARBA" id="ARBA00022723"/>
    </source>
</evidence>
<protein>
    <recommendedName>
        <fullName evidence="12">Purine nucleoside phosphorylase</fullName>
    </recommendedName>
</protein>
<dbReference type="GO" id="GO:0016787">
    <property type="term" value="F:hydrolase activity"/>
    <property type="evidence" value="ECO:0007669"/>
    <property type="project" value="UniProtKB-KW"/>
</dbReference>
<evidence type="ECO:0000313" key="13">
    <source>
        <dbReference type="EMBL" id="SHG87718.1"/>
    </source>
</evidence>
<keyword evidence="8" id="KW-0862">Zinc</keyword>
<dbReference type="GO" id="GO:0017061">
    <property type="term" value="F:S-methyl-5-thioadenosine phosphorylase activity"/>
    <property type="evidence" value="ECO:0007669"/>
    <property type="project" value="UniProtKB-EC"/>
</dbReference>
<evidence type="ECO:0000256" key="2">
    <source>
        <dbReference type="ARBA" id="ARBA00001947"/>
    </source>
</evidence>
<evidence type="ECO:0000313" key="14">
    <source>
        <dbReference type="Proteomes" id="UP000184079"/>
    </source>
</evidence>
<evidence type="ECO:0000256" key="11">
    <source>
        <dbReference type="ARBA" id="ARBA00049893"/>
    </source>
</evidence>
<dbReference type="PANTHER" id="PTHR30616:SF2">
    <property type="entry name" value="PURINE NUCLEOSIDE PHOSPHORYLASE LACC1"/>
    <property type="match status" value="1"/>
</dbReference>
<evidence type="ECO:0000256" key="9">
    <source>
        <dbReference type="ARBA" id="ARBA00047989"/>
    </source>
</evidence>
<gene>
    <name evidence="13" type="ORF">SAMN05421807_102182</name>
</gene>
<accession>A0A1M5NDY2</accession>
<dbReference type="AlphaFoldDB" id="A0A1M5NDY2"/>
<dbReference type="PANTHER" id="PTHR30616">
    <property type="entry name" value="UNCHARACTERIZED PROTEIN YFIH"/>
    <property type="match status" value="1"/>
</dbReference>
<dbReference type="SUPFAM" id="SSF64438">
    <property type="entry name" value="CNF1/YfiH-like putative cysteine hydrolases"/>
    <property type="match status" value="1"/>
</dbReference>
<comment type="catalytic activity">
    <reaction evidence="10">
        <text>adenosine + phosphate = alpha-D-ribose 1-phosphate + adenine</text>
        <dbReference type="Rhea" id="RHEA:27642"/>
        <dbReference type="ChEBI" id="CHEBI:16335"/>
        <dbReference type="ChEBI" id="CHEBI:16708"/>
        <dbReference type="ChEBI" id="CHEBI:43474"/>
        <dbReference type="ChEBI" id="CHEBI:57720"/>
        <dbReference type="EC" id="2.4.2.1"/>
    </reaction>
    <physiologicalReaction direction="left-to-right" evidence="10">
        <dbReference type="Rhea" id="RHEA:27643"/>
    </physiologicalReaction>
</comment>
<reference evidence="14" key="1">
    <citation type="submission" date="2016-11" db="EMBL/GenBank/DDBJ databases">
        <authorList>
            <person name="Varghese N."/>
            <person name="Submissions S."/>
        </authorList>
    </citation>
    <scope>NUCLEOTIDE SEQUENCE [LARGE SCALE GENOMIC DNA]</scope>
    <source>
        <strain evidence="14">CGMCC 1.6496</strain>
    </source>
</reference>